<organism evidence="9 10">
    <name type="scientific">Habropoda laboriosa</name>
    <dbReference type="NCBI Taxonomy" id="597456"/>
    <lineage>
        <taxon>Eukaryota</taxon>
        <taxon>Metazoa</taxon>
        <taxon>Ecdysozoa</taxon>
        <taxon>Arthropoda</taxon>
        <taxon>Hexapoda</taxon>
        <taxon>Insecta</taxon>
        <taxon>Pterygota</taxon>
        <taxon>Neoptera</taxon>
        <taxon>Endopterygota</taxon>
        <taxon>Hymenoptera</taxon>
        <taxon>Apocrita</taxon>
        <taxon>Aculeata</taxon>
        <taxon>Apoidea</taxon>
        <taxon>Anthophila</taxon>
        <taxon>Apidae</taxon>
        <taxon>Habropoda</taxon>
    </lineage>
</organism>
<sequence length="225" mass="26148">MYLKMYQKILNCCTRQIHTNVSRTLLNQYYNATHKKRLRSSRYYWSGFGVLVLGMTYASVPLYRVFCQAYNYGGTLSVTYDSNKVRSMIPVKEREIKVKFNADTGAMMQWNFKPQQNCIKVLPGETALAFFTAKNPLDKPITGVSTYNVVPYEAAQYFHKIQCFCFEEQQLNPHEEVDLPVFFYIDPAIVDDPKMEDLDEIILSYTFFEAKGGIKIPLPSFLKRE</sequence>
<evidence type="ECO:0000313" key="9">
    <source>
        <dbReference type="EMBL" id="KOC64344.1"/>
    </source>
</evidence>
<dbReference type="InterPro" id="IPR023471">
    <property type="entry name" value="CtaG/Cox11_dom_sf"/>
</dbReference>
<evidence type="ECO:0000256" key="6">
    <source>
        <dbReference type="ARBA" id="ARBA00063165"/>
    </source>
</evidence>
<dbReference type="GO" id="GO:0005507">
    <property type="term" value="F:copper ion binding"/>
    <property type="evidence" value="ECO:0007669"/>
    <property type="project" value="InterPro"/>
</dbReference>
<reference evidence="9 10" key="1">
    <citation type="submission" date="2015-07" db="EMBL/GenBank/DDBJ databases">
        <title>The genome of Habropoda laboriosa.</title>
        <authorList>
            <person name="Pan H."/>
            <person name="Kapheim K."/>
        </authorList>
    </citation>
    <scope>NUCLEOTIDE SEQUENCE [LARGE SCALE GENOMIC DNA]</scope>
    <source>
        <strain evidence="9">0110345459</strain>
    </source>
</reference>
<feature type="transmembrane region" description="Helical" evidence="8">
    <location>
        <begin position="43"/>
        <end position="63"/>
    </location>
</feature>
<evidence type="ECO:0000256" key="7">
    <source>
        <dbReference type="ARBA" id="ARBA00068998"/>
    </source>
</evidence>
<dbReference type="Gene3D" id="2.60.370.10">
    <property type="entry name" value="Ctag/Cox11"/>
    <property type="match status" value="1"/>
</dbReference>
<dbReference type="Proteomes" id="UP000053825">
    <property type="component" value="Unassembled WGS sequence"/>
</dbReference>
<dbReference type="EMBL" id="KQ414670">
    <property type="protein sequence ID" value="KOC64344.1"/>
    <property type="molecule type" value="Genomic_DNA"/>
</dbReference>
<evidence type="ECO:0000256" key="5">
    <source>
        <dbReference type="ARBA" id="ARBA00023136"/>
    </source>
</evidence>
<dbReference type="InterPro" id="IPR007533">
    <property type="entry name" value="Cyt_c_oxidase_assmbl_CtaG"/>
</dbReference>
<keyword evidence="10" id="KW-1185">Reference proteome</keyword>
<dbReference type="PANTHER" id="PTHR21320:SF3">
    <property type="entry name" value="CYTOCHROME C OXIDASE ASSEMBLY PROTEIN COX11, MITOCHONDRIAL-RELATED"/>
    <property type="match status" value="1"/>
</dbReference>
<dbReference type="FunFam" id="2.60.370.10:FF:000001">
    <property type="entry name" value="COX11 cytochrome c oxidase assembly homolog"/>
    <property type="match status" value="1"/>
</dbReference>
<dbReference type="HAMAP" id="MF_00155">
    <property type="entry name" value="CtaG"/>
    <property type="match status" value="1"/>
</dbReference>
<evidence type="ECO:0000256" key="8">
    <source>
        <dbReference type="SAM" id="Phobius"/>
    </source>
</evidence>
<evidence type="ECO:0000256" key="3">
    <source>
        <dbReference type="ARBA" id="ARBA00022692"/>
    </source>
</evidence>
<keyword evidence="3 8" id="KW-0812">Transmembrane</keyword>
<evidence type="ECO:0000313" key="10">
    <source>
        <dbReference type="Proteomes" id="UP000053825"/>
    </source>
</evidence>
<dbReference type="OrthoDB" id="1704689at2759"/>
<comment type="subunit">
    <text evidence="6">Interacts with CNNM4/ACDP4. Interacts with RANBP2.</text>
</comment>
<evidence type="ECO:0000256" key="2">
    <source>
        <dbReference type="ARBA" id="ARBA00004243"/>
    </source>
</evidence>
<name>A0A0L7R0H3_9HYME</name>
<dbReference type="AlphaFoldDB" id="A0A0L7R0H3"/>
<comment type="function">
    <text evidence="1">Exerts its effect at some terminal stage of cytochrome c oxidase synthesis, probably by being involved in the insertion of the copper B into subunit I.</text>
</comment>
<protein>
    <recommendedName>
        <fullName evidence="7">Cytochrome c oxidase assembly protein COX11, mitochondrial</fullName>
    </recommendedName>
</protein>
<evidence type="ECO:0000256" key="4">
    <source>
        <dbReference type="ARBA" id="ARBA00022989"/>
    </source>
</evidence>
<accession>A0A0L7R0H3</accession>
<keyword evidence="5 8" id="KW-0472">Membrane</keyword>
<dbReference type="STRING" id="597456.A0A0L7R0H3"/>
<dbReference type="GO" id="GO:0005743">
    <property type="term" value="C:mitochondrial inner membrane"/>
    <property type="evidence" value="ECO:0007669"/>
    <property type="project" value="UniProtKB-SubCell"/>
</dbReference>
<comment type="subcellular location">
    <subcellularLocation>
        <location evidence="2">Mitochondrion inner membrane</location>
        <topology evidence="2">Single-pass membrane protein</topology>
        <orientation evidence="2">Intermembrane side</orientation>
    </subcellularLocation>
</comment>
<gene>
    <name evidence="9" type="ORF">WH47_01512</name>
</gene>
<proteinExistence type="inferred from homology"/>
<keyword evidence="4 8" id="KW-1133">Transmembrane helix</keyword>
<dbReference type="NCBIfam" id="NF003465">
    <property type="entry name" value="PRK05089.1"/>
    <property type="match status" value="1"/>
</dbReference>
<dbReference type="Pfam" id="PF04442">
    <property type="entry name" value="CtaG_Cox11"/>
    <property type="match status" value="1"/>
</dbReference>
<evidence type="ECO:0000256" key="1">
    <source>
        <dbReference type="ARBA" id="ARBA00004007"/>
    </source>
</evidence>
<dbReference type="SUPFAM" id="SSF110111">
    <property type="entry name" value="Ctag/Cox11"/>
    <property type="match status" value="1"/>
</dbReference>
<dbReference type="PANTHER" id="PTHR21320">
    <property type="entry name" value="CYTOCHROME C OXIDASE ASSEMBLY PROTEIN COX11-RELATED"/>
    <property type="match status" value="1"/>
</dbReference>